<feature type="domain" description="PKS/mFAS DH" evidence="11">
    <location>
        <begin position="943"/>
        <end position="1227"/>
    </location>
</feature>
<dbReference type="PROSITE" id="PS00606">
    <property type="entry name" value="KS3_1"/>
    <property type="match status" value="1"/>
</dbReference>
<dbReference type="Pfam" id="PF13602">
    <property type="entry name" value="ADH_zinc_N_2"/>
    <property type="match status" value="1"/>
</dbReference>
<dbReference type="InterPro" id="IPR032821">
    <property type="entry name" value="PKS_assoc"/>
</dbReference>
<dbReference type="Pfam" id="PF14765">
    <property type="entry name" value="PS-DH"/>
    <property type="match status" value="1"/>
</dbReference>
<dbReference type="SUPFAM" id="SSF51735">
    <property type="entry name" value="NAD(P)-binding Rossmann-fold domains"/>
    <property type="match status" value="2"/>
</dbReference>
<dbReference type="InterPro" id="IPR014031">
    <property type="entry name" value="Ketoacyl_synth_C"/>
</dbReference>
<dbReference type="InterPro" id="IPR002364">
    <property type="entry name" value="Quin_OxRdtase/zeta-crystal_CS"/>
</dbReference>
<comment type="caution">
    <text evidence="12">The sequence shown here is derived from an EMBL/GenBank/DDBJ whole genome shotgun (WGS) entry which is preliminary data.</text>
</comment>
<feature type="active site" description="Proton donor; for dehydratase activity" evidence="9">
    <location>
        <position position="1148"/>
    </location>
</feature>
<dbReference type="Gene3D" id="3.10.129.110">
    <property type="entry name" value="Polyketide synthase dehydratase"/>
    <property type="match status" value="1"/>
</dbReference>
<dbReference type="InterPro" id="IPR014030">
    <property type="entry name" value="Ketoacyl_synth_N"/>
</dbReference>
<evidence type="ECO:0000256" key="6">
    <source>
        <dbReference type="ARBA" id="ARBA00023194"/>
    </source>
</evidence>
<dbReference type="CDD" id="cd00833">
    <property type="entry name" value="PKS"/>
    <property type="match status" value="1"/>
</dbReference>
<feature type="region of interest" description="C-terminal hotdog fold" evidence="9">
    <location>
        <begin position="1087"/>
        <end position="1227"/>
    </location>
</feature>
<accession>A0ABS0X1L8</accession>
<keyword evidence="6" id="KW-0045">Antibiotic biosynthesis</keyword>
<dbReference type="Gene3D" id="3.30.70.3290">
    <property type="match status" value="1"/>
</dbReference>
<evidence type="ECO:0000256" key="8">
    <source>
        <dbReference type="ARBA" id="ARBA00023315"/>
    </source>
</evidence>
<dbReference type="InterPro" id="IPR011032">
    <property type="entry name" value="GroES-like_sf"/>
</dbReference>
<dbReference type="SUPFAM" id="SSF53901">
    <property type="entry name" value="Thiolase-like"/>
    <property type="match status" value="1"/>
</dbReference>
<dbReference type="SUPFAM" id="SSF55048">
    <property type="entry name" value="Probable ACP-binding domain of malonyl-CoA ACP transacylase"/>
    <property type="match status" value="1"/>
</dbReference>
<dbReference type="InterPro" id="IPR049551">
    <property type="entry name" value="PKS_DH_C"/>
</dbReference>
<dbReference type="Pfam" id="PF00109">
    <property type="entry name" value="ketoacyl-synt"/>
    <property type="match status" value="1"/>
</dbReference>
<dbReference type="Gene3D" id="3.40.47.10">
    <property type="match status" value="1"/>
</dbReference>
<dbReference type="InterPro" id="IPR020807">
    <property type="entry name" value="PKS_DH"/>
</dbReference>
<dbReference type="InterPro" id="IPR049900">
    <property type="entry name" value="PKS_mFAS_DH"/>
</dbReference>
<dbReference type="CDD" id="cd05195">
    <property type="entry name" value="enoyl_red"/>
    <property type="match status" value="1"/>
</dbReference>
<dbReference type="InterPro" id="IPR015083">
    <property type="entry name" value="NorB/c/GfsB-D-like_docking"/>
</dbReference>
<dbReference type="InterPro" id="IPR049552">
    <property type="entry name" value="PKS_DH_N"/>
</dbReference>
<keyword evidence="8 12" id="KW-0012">Acyltransferase</keyword>
<feature type="region of interest" description="N-terminal hotdog fold" evidence="9">
    <location>
        <begin position="943"/>
        <end position="1069"/>
    </location>
</feature>
<reference evidence="12 13" key="1">
    <citation type="submission" date="2020-12" db="EMBL/GenBank/DDBJ databases">
        <title>Streptomyces typhae sp. nov., a novel endophytic actinomycete isolated from the root of cattail pollen (Typha angustifolia L.).</title>
        <authorList>
            <person name="Peng C."/>
            <person name="Liu C."/>
        </authorList>
    </citation>
    <scope>NUCLEOTIDE SEQUENCE [LARGE SCALE GENOMIC DNA]</scope>
    <source>
        <strain evidence="12 13">JCM 4753</strain>
    </source>
</reference>
<dbReference type="PROSITE" id="PS52004">
    <property type="entry name" value="KS3_2"/>
    <property type="match status" value="1"/>
</dbReference>
<keyword evidence="7" id="KW-0511">Multifunctional enzyme</keyword>
<evidence type="ECO:0000256" key="4">
    <source>
        <dbReference type="ARBA" id="ARBA00022553"/>
    </source>
</evidence>
<evidence type="ECO:0000256" key="7">
    <source>
        <dbReference type="ARBA" id="ARBA00023268"/>
    </source>
</evidence>
<dbReference type="PANTHER" id="PTHR43775">
    <property type="entry name" value="FATTY ACID SYNTHASE"/>
    <property type="match status" value="1"/>
</dbReference>
<dbReference type="PANTHER" id="PTHR43775:SF51">
    <property type="entry name" value="INACTIVE PHENOLPHTHIOCEROL SYNTHESIS POLYKETIDE SYNTHASE TYPE I PKS1-RELATED"/>
    <property type="match status" value="1"/>
</dbReference>
<dbReference type="PROSITE" id="PS52019">
    <property type="entry name" value="PKS_MFAS_DH"/>
    <property type="match status" value="1"/>
</dbReference>
<dbReference type="InterPro" id="IPR020843">
    <property type="entry name" value="ER"/>
</dbReference>
<gene>
    <name evidence="12" type="ORF">JGB26_07880</name>
</gene>
<dbReference type="InterPro" id="IPR014043">
    <property type="entry name" value="Acyl_transferase_dom"/>
</dbReference>
<dbReference type="InterPro" id="IPR016036">
    <property type="entry name" value="Malonyl_transacylase_ACP-bd"/>
</dbReference>
<dbReference type="InterPro" id="IPR055123">
    <property type="entry name" value="SpnB-like_Rossmann"/>
</dbReference>
<dbReference type="SMART" id="SM00826">
    <property type="entry name" value="PKS_DH"/>
    <property type="match status" value="1"/>
</dbReference>
<dbReference type="Gene3D" id="3.40.50.11460">
    <property type="match status" value="1"/>
</dbReference>
<dbReference type="InterPro" id="IPR036299">
    <property type="entry name" value="Polyketide_synth_docking_sf"/>
</dbReference>
<dbReference type="InterPro" id="IPR050091">
    <property type="entry name" value="PKS_NRPS_Biosynth_Enz"/>
</dbReference>
<dbReference type="InterPro" id="IPR013154">
    <property type="entry name" value="ADH-like_N"/>
</dbReference>
<dbReference type="Pfam" id="PF00698">
    <property type="entry name" value="Acyl_transf_1"/>
    <property type="match status" value="1"/>
</dbReference>
<dbReference type="SMART" id="SM00825">
    <property type="entry name" value="PKS_KS"/>
    <property type="match status" value="1"/>
</dbReference>
<keyword evidence="4" id="KW-0597">Phosphoprotein</keyword>
<feature type="non-terminal residue" evidence="12">
    <location>
        <position position="1754"/>
    </location>
</feature>
<dbReference type="Gene3D" id="3.40.366.10">
    <property type="entry name" value="Malonyl-Coenzyme A Acyl Carrier Protein, domain 2"/>
    <property type="match status" value="1"/>
</dbReference>
<comment type="pathway">
    <text evidence="2">Antibiotic biosynthesis.</text>
</comment>
<dbReference type="InterPro" id="IPR020841">
    <property type="entry name" value="PKS_Beta-ketoAc_synthase_dom"/>
</dbReference>
<sequence>MSNEEKLRDYLKRTTSDLRQARRRLREVEERDQEPIAIVAMSCRYPGGVRTPEELWQLVSEGTDALTPFPTDRGWNADALHDPEPGGDDTPYARVGGFLHDADRFDAPFFGISPREALATDPQQRLLLETSWELFERAGIDPATLRGSHTGVFAGVMYHDYASRLHSVPEDVEGYLGTGASSSIVSGRVAYTFGLEGPAVTIDTACSSSLVALHLAIQALRQGECSLALAGGVTVMFTPGTFVDFSKQRGLASDGRCKPYADAADGTGWGEGAGLLLLERLSDARRNGHQVLAVVRGSAVNQDGASNGLTAPNGPSQQRVILQALANAHLAPEQIDAVEGHGTGTTLGDPIEAQALIATYGQDRPADRPLWLGSVKSNLGHTQAAAGVAGIMKMVLAMRAGVLPQTLHVDEPSTHVDWSVGAVELLTEAREWSEREDGVPRRAGVSSFGVSGTNAHVIVEQAPAEEPEAAVEGPEGPVATAPVTPATALPWLVSARSADALGAQAARLREHVAARTDLDHADVGWTLLSARALHEHRAIVFGQNREQFLTGLESLEAPKSDAPAVVSGAVAEGRLGVVFTGQGSQRVGMGRELYEAFPVFADALDEVCAHLDGELERSLQDVMFGADAELLEQTEYAQPALFAVEVALFRLAESFGVRPEVVGGHSIGELTAAYVAGLWSLEDAAQLVAARGRLMQSLPEGGAMLAVQAAEADVLPLLEGVADRVGLAAVNGPAQVVLSGDRTVLEGLEEKLRAEGRKVRWLKVSHAFHSPLMDPVLDDFRAVAQGLTYQDPKLPVVSNVTGELAAPAQLKDPDYWVRHIREAVRFHDGLGALTGSGVSTLLELGPDAVLTAMAHDTLTDPAAQAGLVAAARKDRPGPDTFLTALAQLHVRGIAVDWTPLYAPVESRDRVDLPTYAFQHQSYWLHAPALTGDVTSAGLTDADHPLLGAAVQVAGSDARLFTSLLSVDAHPWLADHVVAGRTLLPGTAFVELAVRAGDEVGCDLLDELILEAPLVLPADGTGVQLQLWVEEPDDAGRRPFTLHSRRQNDVPDEPWTRHAAGVLATADPAAARPTGAATGLAQWPPTGAVAVDTADLYAGFAAAGLGYGPAFQGVQAAWRLGDEVFAEVALADGQRDESADYGLHPALLDASLHGLALTAVGDDDAAGARLPFSWTGVTLYATGASALRVRLTPAASGAVSLTLADVSGEPVATVDSLVLRALAAGDLDTGSGDDDSLFRVDWTVVSAPAPATSGPYAVLGADELGLRAAIAATGATVTAYADVAALAAAVRDGATLPESVFVTRVGEAHDGDTAGSVRASLYGTLGVVGEWLAFDDGADARLVVVTSGAVGVGSGDVVSGAGVVDAPVWGLVRSAQSENPGRIVLVDLDPAANGGEQSSALLPGVLELDEPQVAVRGDVVWVPRLVRTVGGVLDVPAGESWQLGVTGRGTLENLALLPVADDAEEFGGRALAVGEVRVSVRAAGVNFRDALIALGIYPGEAQMGTEGAGVVVEVGPDVTDLTVGDRVLGLIDGGFGPLAVADARMLAPMPEGWSFAQAAAVPTVFLTAYYALRDLAALEAGESILVHAAAGGVGMAATQLARHFGAEVYGTASTGKWDVLRASGIEDSRIASSRTLDFEASVLAASDGQGVDVVLNSLAREFVDASLRLLPRGGRFVEMGKTDLRDPGAVADAHPGVAYRSFDLAELSPDRVREMLAEVLELFGQGVLTPLPVRAWDVRRAPEAFRYLSQARHVG</sequence>
<evidence type="ECO:0000256" key="3">
    <source>
        <dbReference type="ARBA" id="ARBA00022450"/>
    </source>
</evidence>
<evidence type="ECO:0000313" key="13">
    <source>
        <dbReference type="Proteomes" id="UP000634780"/>
    </source>
</evidence>
<comment type="cofactor">
    <cofactor evidence="1">
        <name>pantetheine 4'-phosphate</name>
        <dbReference type="ChEBI" id="CHEBI:47942"/>
    </cofactor>
</comment>
<name>A0ABS0X1L8_9ACTN</name>
<dbReference type="InterPro" id="IPR018201">
    <property type="entry name" value="Ketoacyl_synth_AS"/>
</dbReference>
<dbReference type="Proteomes" id="UP000634780">
    <property type="component" value="Unassembled WGS sequence"/>
</dbReference>
<evidence type="ECO:0000259" key="10">
    <source>
        <dbReference type="PROSITE" id="PS52004"/>
    </source>
</evidence>
<dbReference type="Pfam" id="PF08990">
    <property type="entry name" value="Docking"/>
    <property type="match status" value="1"/>
</dbReference>
<dbReference type="Pfam" id="PF02801">
    <property type="entry name" value="Ketoacyl-synt_C"/>
    <property type="match status" value="1"/>
</dbReference>
<proteinExistence type="predicted"/>
<evidence type="ECO:0000256" key="2">
    <source>
        <dbReference type="ARBA" id="ARBA00004792"/>
    </source>
</evidence>
<dbReference type="SMART" id="SM00829">
    <property type="entry name" value="PKS_ER"/>
    <property type="match status" value="1"/>
</dbReference>
<evidence type="ECO:0000313" key="12">
    <source>
        <dbReference type="EMBL" id="MBJ3807038.1"/>
    </source>
</evidence>
<protein>
    <submittedName>
        <fullName evidence="12">Acyltransferase domain-containing protein</fullName>
    </submittedName>
</protein>
<dbReference type="Pfam" id="PF16197">
    <property type="entry name" value="KAsynt_C_assoc"/>
    <property type="match status" value="1"/>
</dbReference>
<organism evidence="12 13">
    <name type="scientific">Streptomyces flavofungini</name>
    <dbReference type="NCBI Taxonomy" id="68200"/>
    <lineage>
        <taxon>Bacteria</taxon>
        <taxon>Bacillati</taxon>
        <taxon>Actinomycetota</taxon>
        <taxon>Actinomycetes</taxon>
        <taxon>Kitasatosporales</taxon>
        <taxon>Streptomycetaceae</taxon>
        <taxon>Streptomyces</taxon>
    </lineage>
</organism>
<dbReference type="InterPro" id="IPR016039">
    <property type="entry name" value="Thiolase-like"/>
</dbReference>
<evidence type="ECO:0000256" key="9">
    <source>
        <dbReference type="PROSITE-ProRule" id="PRU01363"/>
    </source>
</evidence>
<dbReference type="InterPro" id="IPR001227">
    <property type="entry name" value="Ac_transferase_dom_sf"/>
</dbReference>
<dbReference type="GO" id="GO:0016746">
    <property type="term" value="F:acyltransferase activity"/>
    <property type="evidence" value="ECO:0007669"/>
    <property type="project" value="UniProtKB-KW"/>
</dbReference>
<dbReference type="Pfam" id="PF21089">
    <property type="entry name" value="PKS_DH_N"/>
    <property type="match status" value="1"/>
</dbReference>
<dbReference type="InterPro" id="IPR016035">
    <property type="entry name" value="Acyl_Trfase/lysoPLipase"/>
</dbReference>
<keyword evidence="3" id="KW-0596">Phosphopantetheine</keyword>
<dbReference type="EMBL" id="JAEKOZ010000004">
    <property type="protein sequence ID" value="MBJ3807038.1"/>
    <property type="molecule type" value="Genomic_DNA"/>
</dbReference>
<dbReference type="PROSITE" id="PS01162">
    <property type="entry name" value="QOR_ZETA_CRYSTAL"/>
    <property type="match status" value="1"/>
</dbReference>
<dbReference type="Pfam" id="PF22953">
    <property type="entry name" value="SpnB_Rossmann"/>
    <property type="match status" value="1"/>
</dbReference>
<dbReference type="SMART" id="SM00827">
    <property type="entry name" value="PKS_AT"/>
    <property type="match status" value="1"/>
</dbReference>
<feature type="active site" description="Proton acceptor; for dehydratase activity" evidence="9">
    <location>
        <position position="975"/>
    </location>
</feature>
<dbReference type="SUPFAM" id="SSF52151">
    <property type="entry name" value="FabD/lysophospholipase-like"/>
    <property type="match status" value="1"/>
</dbReference>
<dbReference type="SUPFAM" id="SSF50129">
    <property type="entry name" value="GroES-like"/>
    <property type="match status" value="1"/>
</dbReference>
<feature type="domain" description="Ketosynthase family 3 (KS3)" evidence="10">
    <location>
        <begin position="33"/>
        <end position="461"/>
    </location>
</feature>
<keyword evidence="13" id="KW-1185">Reference proteome</keyword>
<dbReference type="Pfam" id="PF08240">
    <property type="entry name" value="ADH_N"/>
    <property type="match status" value="1"/>
</dbReference>
<keyword evidence="5" id="KW-0808">Transferase</keyword>
<evidence type="ECO:0000256" key="5">
    <source>
        <dbReference type="ARBA" id="ARBA00022679"/>
    </source>
</evidence>
<dbReference type="SUPFAM" id="SSF101173">
    <property type="entry name" value="Docking domain B of the erythromycin polyketide synthase (DEBS)"/>
    <property type="match status" value="1"/>
</dbReference>
<dbReference type="InterPro" id="IPR042104">
    <property type="entry name" value="PKS_dehydratase_sf"/>
</dbReference>
<dbReference type="Gene3D" id="3.90.180.10">
    <property type="entry name" value="Medium-chain alcohol dehydrogenases, catalytic domain"/>
    <property type="match status" value="1"/>
</dbReference>
<evidence type="ECO:0000259" key="11">
    <source>
        <dbReference type="PROSITE" id="PS52019"/>
    </source>
</evidence>
<evidence type="ECO:0000256" key="1">
    <source>
        <dbReference type="ARBA" id="ARBA00001957"/>
    </source>
</evidence>
<dbReference type="InterPro" id="IPR036291">
    <property type="entry name" value="NAD(P)-bd_dom_sf"/>
</dbReference>